<evidence type="ECO:0008006" key="8">
    <source>
        <dbReference type="Google" id="ProtNLM"/>
    </source>
</evidence>
<dbReference type="Proteomes" id="UP000515847">
    <property type="component" value="Chromosome"/>
</dbReference>
<keyword evidence="3 5" id="KW-1133">Transmembrane helix</keyword>
<feature type="transmembrane region" description="Helical" evidence="5">
    <location>
        <begin position="431"/>
        <end position="453"/>
    </location>
</feature>
<protein>
    <recommendedName>
        <fullName evidence="8">Divalent metal cation transporter</fullName>
    </recommendedName>
</protein>
<dbReference type="GO" id="GO:0005886">
    <property type="term" value="C:plasma membrane"/>
    <property type="evidence" value="ECO:0007669"/>
    <property type="project" value="TreeGrafter"/>
</dbReference>
<dbReference type="OrthoDB" id="9787548at2"/>
<dbReference type="GO" id="GO:0015086">
    <property type="term" value="F:cadmium ion transmembrane transporter activity"/>
    <property type="evidence" value="ECO:0007669"/>
    <property type="project" value="TreeGrafter"/>
</dbReference>
<dbReference type="Pfam" id="PF01566">
    <property type="entry name" value="Nramp"/>
    <property type="match status" value="1"/>
</dbReference>
<evidence type="ECO:0000256" key="3">
    <source>
        <dbReference type="ARBA" id="ARBA00022989"/>
    </source>
</evidence>
<feature type="transmembrane region" description="Helical" evidence="5">
    <location>
        <begin position="43"/>
        <end position="62"/>
    </location>
</feature>
<accession>A0A7G6E4D6</accession>
<dbReference type="KEGG" id="tfr:BR63_11835"/>
<dbReference type="PANTHER" id="PTHR11706">
    <property type="entry name" value="SOLUTE CARRIER PROTEIN FAMILY 11 MEMBER"/>
    <property type="match status" value="1"/>
</dbReference>
<dbReference type="GO" id="GO:0005384">
    <property type="term" value="F:manganese ion transmembrane transporter activity"/>
    <property type="evidence" value="ECO:0007669"/>
    <property type="project" value="TreeGrafter"/>
</dbReference>
<feature type="transmembrane region" description="Helical" evidence="5">
    <location>
        <begin position="406"/>
        <end position="425"/>
    </location>
</feature>
<reference evidence="6 7" key="1">
    <citation type="journal article" date="2019" name="Front. Microbiol.">
        <title>Thermoanaerosceptrum fracticalcis gen. nov. sp. nov., a Novel Fumarate-Fermenting Microorganism From a Deep Fractured Carbonate Aquifer of the US Great Basin.</title>
        <authorList>
            <person name="Hamilton-Brehm S.D."/>
            <person name="Stewart L.E."/>
            <person name="Zavarin M."/>
            <person name="Caldwell M."/>
            <person name="Lawson P.A."/>
            <person name="Onstott T.C."/>
            <person name="Grzymski J."/>
            <person name="Neveux I."/>
            <person name="Lollar B.S."/>
            <person name="Russell C.E."/>
            <person name="Moser D.P."/>
        </authorList>
    </citation>
    <scope>NUCLEOTIDE SEQUENCE [LARGE SCALE GENOMIC DNA]</scope>
    <source>
        <strain evidence="6 7">DRI-13</strain>
    </source>
</reference>
<dbReference type="NCBIfam" id="NF037982">
    <property type="entry name" value="Nramp_1"/>
    <property type="match status" value="1"/>
</dbReference>
<feature type="transmembrane region" description="Helical" evidence="5">
    <location>
        <begin position="180"/>
        <end position="199"/>
    </location>
</feature>
<comment type="subcellular location">
    <subcellularLocation>
        <location evidence="1">Membrane</location>
        <topology evidence="1">Multi-pass membrane protein</topology>
    </subcellularLocation>
</comment>
<feature type="transmembrane region" description="Helical" evidence="5">
    <location>
        <begin position="149"/>
        <end position="174"/>
    </location>
</feature>
<dbReference type="AlphaFoldDB" id="A0A7G6E4D6"/>
<dbReference type="PANTHER" id="PTHR11706:SF3">
    <property type="entry name" value="METAL ION TRANSPORT PROTEIN"/>
    <property type="match status" value="1"/>
</dbReference>
<feature type="transmembrane region" description="Helical" evidence="5">
    <location>
        <begin position="117"/>
        <end position="137"/>
    </location>
</feature>
<evidence type="ECO:0000256" key="1">
    <source>
        <dbReference type="ARBA" id="ARBA00004141"/>
    </source>
</evidence>
<keyword evidence="2 5" id="KW-0812">Transmembrane</keyword>
<keyword evidence="4 5" id="KW-0472">Membrane</keyword>
<keyword evidence="7" id="KW-1185">Reference proteome</keyword>
<proteinExistence type="predicted"/>
<gene>
    <name evidence="6" type="ORF">BR63_11835</name>
</gene>
<name>A0A7G6E4D6_THEFR</name>
<dbReference type="RefSeq" id="WP_034420379.1">
    <property type="nucleotide sequence ID" value="NZ_CP045798.1"/>
</dbReference>
<feature type="transmembrane region" description="Helical" evidence="5">
    <location>
        <begin position="465"/>
        <end position="492"/>
    </location>
</feature>
<evidence type="ECO:0000313" key="6">
    <source>
        <dbReference type="EMBL" id="QNB46940.1"/>
    </source>
</evidence>
<evidence type="ECO:0000256" key="4">
    <source>
        <dbReference type="ARBA" id="ARBA00023136"/>
    </source>
</evidence>
<evidence type="ECO:0000256" key="2">
    <source>
        <dbReference type="ARBA" id="ARBA00022692"/>
    </source>
</evidence>
<feature type="transmembrane region" description="Helical" evidence="5">
    <location>
        <begin position="69"/>
        <end position="87"/>
    </location>
</feature>
<sequence length="495" mass="54302">MSIEIGKKTNIPSYPNIQKDVLITYPEPPKDLTQGKFMDLIKYFGPGAILASITIGSGEVFFASRGGAIFGYAILWCFMLGAVMKGVQTYTANRYITLTGEHPMNRWAYIFPGPKGWFPLLMGILSIFCFPFWQGGISSLLGTLLSKNFAFFSTQIWASLLILGAFSLFMAGGYDAMEKAQTAIVGTMVVALLVAVVAAKPDWLQVLIGSFIPTIPSYEPWIAAKYPSIAGRPVWVEVVTYLGAIGGGTYDYIGYTGLMREKGWGVLGREDLDQIRDYLDGLQEGQRIPLSEDPEEVRKGLAWAKAPFMDNLVSFVLLVIFTIGFMVNGAVILNTAQLVPANNDMLTHQAKFLTQIHPMLVYLYYLAVFCALFGTIYGCYMGYVYTTYETFAPVSRKIKELGFKGIKLPVSLYIALGGLVAVWTGLNPVAIITPASILGGVLTGGIWCLAMYWTDRKMMPKSYQLGTAASVLLIISGIVMTILGIIAVLQYLKVL</sequence>
<dbReference type="InterPro" id="IPR001046">
    <property type="entry name" value="NRAMP_fam"/>
</dbReference>
<feature type="transmembrane region" description="Helical" evidence="5">
    <location>
        <begin position="312"/>
        <end position="333"/>
    </location>
</feature>
<evidence type="ECO:0000256" key="5">
    <source>
        <dbReference type="SAM" id="Phobius"/>
    </source>
</evidence>
<feature type="transmembrane region" description="Helical" evidence="5">
    <location>
        <begin position="362"/>
        <end position="385"/>
    </location>
</feature>
<evidence type="ECO:0000313" key="7">
    <source>
        <dbReference type="Proteomes" id="UP000515847"/>
    </source>
</evidence>
<dbReference type="EMBL" id="CP045798">
    <property type="protein sequence ID" value="QNB46940.1"/>
    <property type="molecule type" value="Genomic_DNA"/>
</dbReference>
<dbReference type="GO" id="GO:0034755">
    <property type="term" value="P:iron ion transmembrane transport"/>
    <property type="evidence" value="ECO:0007669"/>
    <property type="project" value="TreeGrafter"/>
</dbReference>
<organism evidence="6 7">
    <name type="scientific">Thermanaerosceptrum fracticalcis</name>
    <dbReference type="NCBI Taxonomy" id="1712410"/>
    <lineage>
        <taxon>Bacteria</taxon>
        <taxon>Bacillati</taxon>
        <taxon>Bacillota</taxon>
        <taxon>Clostridia</taxon>
        <taxon>Eubacteriales</taxon>
        <taxon>Peptococcaceae</taxon>
        <taxon>Thermanaerosceptrum</taxon>
    </lineage>
</organism>